<proteinExistence type="predicted"/>
<dbReference type="RefSeq" id="WP_140723349.1">
    <property type="nucleotide sequence ID" value="NZ_BNBA01000006.1"/>
</dbReference>
<sequence>MLVELNGRPLRTDADTLAALLAEQGVAGDVVATALDGRFVPRSQREATRLREGARIEVLAPMQGG</sequence>
<dbReference type="InterPro" id="IPR016155">
    <property type="entry name" value="Mopterin_synth/thiamin_S_b"/>
</dbReference>
<dbReference type="Pfam" id="PF02597">
    <property type="entry name" value="ThiS"/>
    <property type="match status" value="1"/>
</dbReference>
<dbReference type="Gene3D" id="3.10.20.30">
    <property type="match status" value="1"/>
</dbReference>
<dbReference type="PANTHER" id="PTHR34472">
    <property type="entry name" value="SULFUR CARRIER PROTEIN THIS"/>
    <property type="match status" value="1"/>
</dbReference>
<reference evidence="1" key="1">
    <citation type="journal article" date="2014" name="Int. J. Syst. Evol. Microbiol.">
        <title>Complete genome sequence of Corynebacterium casei LMG S-19264T (=DSM 44701T), isolated from a smear-ripened cheese.</title>
        <authorList>
            <consortium name="US DOE Joint Genome Institute (JGI-PGF)"/>
            <person name="Walter F."/>
            <person name="Albersmeier A."/>
            <person name="Kalinowski J."/>
            <person name="Ruckert C."/>
        </authorList>
    </citation>
    <scope>NUCLEOTIDE SEQUENCE</scope>
    <source>
        <strain evidence="1">JCM 13306</strain>
    </source>
</reference>
<dbReference type="PANTHER" id="PTHR34472:SF1">
    <property type="entry name" value="SULFUR CARRIER PROTEIN THIS"/>
    <property type="match status" value="1"/>
</dbReference>
<dbReference type="EMBL" id="BNBA01000006">
    <property type="protein sequence ID" value="GHH50341.1"/>
    <property type="molecule type" value="Genomic_DNA"/>
</dbReference>
<dbReference type="CDD" id="cd00565">
    <property type="entry name" value="Ubl_ThiS"/>
    <property type="match status" value="1"/>
</dbReference>
<evidence type="ECO:0000313" key="2">
    <source>
        <dbReference type="Proteomes" id="UP000623958"/>
    </source>
</evidence>
<evidence type="ECO:0000313" key="1">
    <source>
        <dbReference type="EMBL" id="GHH50341.1"/>
    </source>
</evidence>
<gene>
    <name evidence="1" type="ORF">GCM10009090_11060</name>
</gene>
<dbReference type="InterPro" id="IPR012675">
    <property type="entry name" value="Beta-grasp_dom_sf"/>
</dbReference>
<name>A0A919F6B3_9XANT</name>
<dbReference type="InterPro" id="IPR003749">
    <property type="entry name" value="ThiS/MoaD-like"/>
</dbReference>
<dbReference type="NCBIfam" id="TIGR01683">
    <property type="entry name" value="thiS"/>
    <property type="match status" value="1"/>
</dbReference>
<keyword evidence="2" id="KW-1185">Reference proteome</keyword>
<organism evidence="1 2">
    <name type="scientific">Xanthomonas boreopolis</name>
    <dbReference type="NCBI Taxonomy" id="86183"/>
    <lineage>
        <taxon>Bacteria</taxon>
        <taxon>Pseudomonadati</taxon>
        <taxon>Pseudomonadota</taxon>
        <taxon>Gammaproteobacteria</taxon>
        <taxon>Lysobacterales</taxon>
        <taxon>Lysobacteraceae</taxon>
        <taxon>Xanthomonas</taxon>
    </lineage>
</organism>
<dbReference type="InterPro" id="IPR010035">
    <property type="entry name" value="Thi_S"/>
</dbReference>
<dbReference type="AlphaFoldDB" id="A0A919F6B3"/>
<accession>A0A919F6B3</accession>
<protein>
    <submittedName>
        <fullName evidence="1">Thiamine biosynthesis protein ThiS</fullName>
    </submittedName>
</protein>
<dbReference type="SUPFAM" id="SSF54285">
    <property type="entry name" value="MoaD/ThiS"/>
    <property type="match status" value="1"/>
</dbReference>
<comment type="caution">
    <text evidence="1">The sequence shown here is derived from an EMBL/GenBank/DDBJ whole genome shotgun (WGS) entry which is preliminary data.</text>
</comment>
<reference evidence="1" key="2">
    <citation type="submission" date="2020-09" db="EMBL/GenBank/DDBJ databases">
        <authorList>
            <person name="Sun Q."/>
            <person name="Ohkuma M."/>
        </authorList>
    </citation>
    <scope>NUCLEOTIDE SEQUENCE</scope>
    <source>
        <strain evidence="1">JCM 13306</strain>
    </source>
</reference>
<dbReference type="Proteomes" id="UP000623958">
    <property type="component" value="Unassembled WGS sequence"/>
</dbReference>